<feature type="compositionally biased region" description="Polar residues" evidence="1">
    <location>
        <begin position="186"/>
        <end position="198"/>
    </location>
</feature>
<feature type="compositionally biased region" description="Basic and acidic residues" evidence="1">
    <location>
        <begin position="149"/>
        <end position="158"/>
    </location>
</feature>
<name>A0ABQ9Y9Q5_9EUKA</name>
<dbReference type="Proteomes" id="UP001281761">
    <property type="component" value="Unassembled WGS sequence"/>
</dbReference>
<feature type="compositionally biased region" description="Basic residues" evidence="1">
    <location>
        <begin position="251"/>
        <end position="264"/>
    </location>
</feature>
<proteinExistence type="predicted"/>
<organism evidence="2 3">
    <name type="scientific">Blattamonas nauphoetae</name>
    <dbReference type="NCBI Taxonomy" id="2049346"/>
    <lineage>
        <taxon>Eukaryota</taxon>
        <taxon>Metamonada</taxon>
        <taxon>Preaxostyla</taxon>
        <taxon>Oxymonadida</taxon>
        <taxon>Blattamonas</taxon>
    </lineage>
</organism>
<gene>
    <name evidence="2" type="ORF">BLNAU_4682</name>
</gene>
<feature type="region of interest" description="Disordered" evidence="1">
    <location>
        <begin position="244"/>
        <end position="270"/>
    </location>
</feature>
<evidence type="ECO:0000256" key="1">
    <source>
        <dbReference type="SAM" id="MobiDB-lite"/>
    </source>
</evidence>
<keyword evidence="3" id="KW-1185">Reference proteome</keyword>
<feature type="compositionally biased region" description="Basic and acidic residues" evidence="1">
    <location>
        <begin position="421"/>
        <end position="435"/>
    </location>
</feature>
<protein>
    <submittedName>
        <fullName evidence="2">Uncharacterized protein</fullName>
    </submittedName>
</protein>
<evidence type="ECO:0000313" key="2">
    <source>
        <dbReference type="EMBL" id="KAK2960465.1"/>
    </source>
</evidence>
<sequence>MRLIQKHGEMASWLWDVRPGLADAQRASSIGEDDDRVFGDEQLQLGRTLLHQKCWGEQQKELCGEDEGTGREEAEAEEASEHRSSVESFPHPSSLGYHQAWPELVGPMDSEEVRPREWKEGDGEDESESRESVHLVLLKEAMEWKLRCSSDSLERSGEESSWYGDWGDVGDENVSDWSGFEDETSGRTTSVGEQTLELTSFPADRTTRSRTTPNTPLRRKRKPKQPEETRIILSLLLRDRKVQTATEVRKRQSRSPKRSGRMWWKRKEKEETPHQRRFQLPLLDIGNVVAEDFETGPDAARFGSTPRLSTVLGKRGNGGEDTLLVELAQTDRFSVLIYRTHEWEDETARAKEGEMSEKKRNVRPLSSLEGEKTLDNGPPFFCSDTAEIARREWASHPTPQVVSALDSPQFATPVSSRRGSKKENEGEMEDTMRTL</sequence>
<feature type="compositionally biased region" description="Basic and acidic residues" evidence="1">
    <location>
        <begin position="348"/>
        <end position="359"/>
    </location>
</feature>
<feature type="compositionally biased region" description="Basic and acidic residues" evidence="1">
    <location>
        <begin position="63"/>
        <end position="85"/>
    </location>
</feature>
<reference evidence="2 3" key="1">
    <citation type="journal article" date="2022" name="bioRxiv">
        <title>Genomics of Preaxostyla Flagellates Illuminates Evolutionary Transitions and the Path Towards Mitochondrial Loss.</title>
        <authorList>
            <person name="Novak L.V.F."/>
            <person name="Treitli S.C."/>
            <person name="Pyrih J."/>
            <person name="Halakuc P."/>
            <person name="Pipaliya S.V."/>
            <person name="Vacek V."/>
            <person name="Brzon O."/>
            <person name="Soukal P."/>
            <person name="Eme L."/>
            <person name="Dacks J.B."/>
            <person name="Karnkowska A."/>
            <person name="Elias M."/>
            <person name="Hampl V."/>
        </authorList>
    </citation>
    <scope>NUCLEOTIDE SEQUENCE [LARGE SCALE GENOMIC DNA]</scope>
    <source>
        <strain evidence="2">NAU3</strain>
        <tissue evidence="2">Gut</tissue>
    </source>
</reference>
<dbReference type="EMBL" id="JARBJD010000023">
    <property type="protein sequence ID" value="KAK2960465.1"/>
    <property type="molecule type" value="Genomic_DNA"/>
</dbReference>
<evidence type="ECO:0000313" key="3">
    <source>
        <dbReference type="Proteomes" id="UP001281761"/>
    </source>
</evidence>
<feature type="region of interest" description="Disordered" evidence="1">
    <location>
        <begin position="63"/>
        <end position="131"/>
    </location>
</feature>
<feature type="compositionally biased region" description="Acidic residues" evidence="1">
    <location>
        <begin position="173"/>
        <end position="183"/>
    </location>
</feature>
<accession>A0ABQ9Y9Q5</accession>
<feature type="region of interest" description="Disordered" evidence="1">
    <location>
        <begin position="149"/>
        <end position="168"/>
    </location>
</feature>
<feature type="region of interest" description="Disordered" evidence="1">
    <location>
        <begin position="348"/>
        <end position="435"/>
    </location>
</feature>
<comment type="caution">
    <text evidence="2">The sequence shown here is derived from an EMBL/GenBank/DDBJ whole genome shotgun (WGS) entry which is preliminary data.</text>
</comment>
<feature type="compositionally biased region" description="Basic and acidic residues" evidence="1">
    <location>
        <begin position="111"/>
        <end position="121"/>
    </location>
</feature>
<feature type="region of interest" description="Disordered" evidence="1">
    <location>
        <begin position="173"/>
        <end position="226"/>
    </location>
</feature>